<feature type="domain" description="Aldehyde dehydrogenase" evidence="2">
    <location>
        <begin position="19"/>
        <end position="66"/>
    </location>
</feature>
<protein>
    <submittedName>
        <fullName evidence="3">Aldehyde dehydrogenase family protein</fullName>
    </submittedName>
</protein>
<dbReference type="Pfam" id="PF00171">
    <property type="entry name" value="Aldedh"/>
    <property type="match status" value="1"/>
</dbReference>
<name>A0ABV1WK51_9ACTN</name>
<organism evidence="3 4">
    <name type="scientific">Streptomyces carpinensis</name>
    <dbReference type="NCBI Taxonomy" id="66369"/>
    <lineage>
        <taxon>Bacteria</taxon>
        <taxon>Bacillati</taxon>
        <taxon>Actinomycetota</taxon>
        <taxon>Actinomycetes</taxon>
        <taxon>Kitasatosporales</taxon>
        <taxon>Streptomycetaceae</taxon>
        <taxon>Streptomyces</taxon>
    </lineage>
</organism>
<dbReference type="EMBL" id="JBEPCU010001886">
    <property type="protein sequence ID" value="MER6984566.1"/>
    <property type="molecule type" value="Genomic_DNA"/>
</dbReference>
<dbReference type="Proteomes" id="UP001458415">
    <property type="component" value="Unassembled WGS sequence"/>
</dbReference>
<evidence type="ECO:0000313" key="3">
    <source>
        <dbReference type="EMBL" id="MER6984566.1"/>
    </source>
</evidence>
<comment type="caution">
    <text evidence="3">The sequence shown here is derived from an EMBL/GenBank/DDBJ whole genome shotgun (WGS) entry which is preliminary data.</text>
</comment>
<keyword evidence="4" id="KW-1185">Reference proteome</keyword>
<dbReference type="InterPro" id="IPR015590">
    <property type="entry name" value="Aldehyde_DH_dom"/>
</dbReference>
<dbReference type="SUPFAM" id="SSF53720">
    <property type="entry name" value="ALDH-like"/>
    <property type="match status" value="1"/>
</dbReference>
<evidence type="ECO:0000259" key="2">
    <source>
        <dbReference type="Pfam" id="PF00171"/>
    </source>
</evidence>
<keyword evidence="1" id="KW-0560">Oxidoreductase</keyword>
<accession>A0ABV1WK51</accession>
<evidence type="ECO:0000313" key="4">
    <source>
        <dbReference type="Proteomes" id="UP001458415"/>
    </source>
</evidence>
<dbReference type="InterPro" id="IPR016162">
    <property type="entry name" value="Ald_DH_N"/>
</dbReference>
<dbReference type="Gene3D" id="3.40.605.10">
    <property type="entry name" value="Aldehyde Dehydrogenase, Chain A, domain 1"/>
    <property type="match status" value="1"/>
</dbReference>
<evidence type="ECO:0000256" key="1">
    <source>
        <dbReference type="ARBA" id="ARBA00023002"/>
    </source>
</evidence>
<reference evidence="3 4" key="1">
    <citation type="submission" date="2024-06" db="EMBL/GenBank/DDBJ databases">
        <title>The Natural Products Discovery Center: Release of the First 8490 Sequenced Strains for Exploring Actinobacteria Biosynthetic Diversity.</title>
        <authorList>
            <person name="Kalkreuter E."/>
            <person name="Kautsar S.A."/>
            <person name="Yang D."/>
            <person name="Bader C.D."/>
            <person name="Teijaro C.N."/>
            <person name="Fluegel L."/>
            <person name="Davis C.M."/>
            <person name="Simpson J.R."/>
            <person name="Lauterbach L."/>
            <person name="Steele A.D."/>
            <person name="Gui C."/>
            <person name="Meng S."/>
            <person name="Li G."/>
            <person name="Viehrig K."/>
            <person name="Ye F."/>
            <person name="Su P."/>
            <person name="Kiefer A.F."/>
            <person name="Nichols A."/>
            <person name="Cepeda A.J."/>
            <person name="Yan W."/>
            <person name="Fan B."/>
            <person name="Jiang Y."/>
            <person name="Adhikari A."/>
            <person name="Zheng C.-J."/>
            <person name="Schuster L."/>
            <person name="Cowan T.M."/>
            <person name="Smanski M.J."/>
            <person name="Chevrette M.G."/>
            <person name="De Carvalho L.P.S."/>
            <person name="Shen B."/>
        </authorList>
    </citation>
    <scope>NUCLEOTIDE SEQUENCE [LARGE SCALE GENOMIC DNA]</scope>
    <source>
        <strain evidence="3 4">NPDC000634</strain>
    </source>
</reference>
<gene>
    <name evidence="3" type="ORF">ABT317_48385</name>
</gene>
<feature type="non-terminal residue" evidence="3">
    <location>
        <position position="67"/>
    </location>
</feature>
<dbReference type="InterPro" id="IPR016161">
    <property type="entry name" value="Ald_DH/histidinol_DH"/>
</dbReference>
<proteinExistence type="predicted"/>
<sequence length="67" mass="7001">MALLDSDVWAKKFFSDGWRNAAAEQPVVEPATGDQLGTVGLATAEDVGRAAARAAEAQRAWAATSPQ</sequence>